<dbReference type="KEGG" id="sflv:IC614_08980"/>
<feature type="compositionally biased region" description="Low complexity" evidence="1">
    <location>
        <begin position="151"/>
        <end position="161"/>
    </location>
</feature>
<feature type="compositionally biased region" description="Basic and acidic residues" evidence="1">
    <location>
        <begin position="281"/>
        <end position="296"/>
    </location>
</feature>
<dbReference type="PANTHER" id="PTHR38463">
    <property type="entry name" value="STRESS RESPONSE PROTEIN YSNF"/>
    <property type="match status" value="1"/>
</dbReference>
<proteinExistence type="predicted"/>
<reference evidence="3 4" key="1">
    <citation type="submission" date="2020-11" db="EMBL/GenBank/DDBJ databases">
        <title>Genome seq and assembly of Sphingosinicella sp.</title>
        <authorList>
            <person name="Chhetri G."/>
        </authorList>
    </citation>
    <scope>NUCLEOTIDE SEQUENCE [LARGE SCALE GENOMIC DNA]</scope>
    <source>
        <strain evidence="3 4">UDD2</strain>
    </source>
</reference>
<keyword evidence="4" id="KW-1185">Reference proteome</keyword>
<feature type="domain" description="DUF2382" evidence="2">
    <location>
        <begin position="174"/>
        <end position="287"/>
    </location>
</feature>
<gene>
    <name evidence="3" type="ORF">IC614_08980</name>
</gene>
<dbReference type="Proteomes" id="UP000594873">
    <property type="component" value="Chromosome"/>
</dbReference>
<evidence type="ECO:0000313" key="4">
    <source>
        <dbReference type="Proteomes" id="UP000594873"/>
    </source>
</evidence>
<protein>
    <submittedName>
        <fullName evidence="3">YsnF/AvaK domain-containing protein</fullName>
    </submittedName>
</protein>
<evidence type="ECO:0000313" key="3">
    <source>
        <dbReference type="EMBL" id="QPQ54469.1"/>
    </source>
</evidence>
<evidence type="ECO:0000256" key="1">
    <source>
        <dbReference type="SAM" id="MobiDB-lite"/>
    </source>
</evidence>
<dbReference type="AlphaFoldDB" id="A0A7T2GII0"/>
<sequence>MSRTITAIFDSQSEADAAKMRLTSSRIDADNIRIIDQNASGSTGSSSSAGGQNKGFFDSLKDMFLPDEDAHAYGEGISRGGYLLCAQVDEDEADEAIRILDEAESVDFDQRQDEWRSQGWTGWAGRTDTGAVSGAGMGASGLGTAAMGGTSMESGSGMTSGQYESGRTVEEERIPIVEEELRVGKREVARGGARVRSYIRETPVHEQVSLREEQVSVERRPVDQRLSSADLSSGDMLREHDIEMTETAEEAVVGKEARVREELVVRKTAEERVEDIEETVRNTEVEVDEGLREDRPAFGFKGDASKSDMDRERSDFERDDKSRY</sequence>
<feature type="region of interest" description="Disordered" evidence="1">
    <location>
        <begin position="151"/>
        <end position="170"/>
    </location>
</feature>
<dbReference type="PANTHER" id="PTHR38463:SF1">
    <property type="entry name" value="STRESS RESPONSE PROTEIN YSNF"/>
    <property type="match status" value="1"/>
</dbReference>
<name>A0A7T2GII0_9SPHN</name>
<dbReference type="EMBL" id="CP065592">
    <property type="protein sequence ID" value="QPQ54469.1"/>
    <property type="molecule type" value="Genomic_DNA"/>
</dbReference>
<evidence type="ECO:0000259" key="2">
    <source>
        <dbReference type="Pfam" id="PF09557"/>
    </source>
</evidence>
<organism evidence="3 4">
    <name type="scientific">Allosphingosinicella flava</name>
    <dbReference type="NCBI Taxonomy" id="2771430"/>
    <lineage>
        <taxon>Bacteria</taxon>
        <taxon>Pseudomonadati</taxon>
        <taxon>Pseudomonadota</taxon>
        <taxon>Alphaproteobacteria</taxon>
        <taxon>Sphingomonadales</taxon>
        <taxon>Sphingomonadaceae</taxon>
        <taxon>Allosphingosinicella</taxon>
    </lineage>
</organism>
<dbReference type="Pfam" id="PF09557">
    <property type="entry name" value="DUF2382"/>
    <property type="match status" value="1"/>
</dbReference>
<accession>A0A7T2GII0</accession>
<feature type="compositionally biased region" description="Basic and acidic residues" evidence="1">
    <location>
        <begin position="303"/>
        <end position="324"/>
    </location>
</feature>
<dbReference type="InterPro" id="IPR052967">
    <property type="entry name" value="Stress_Response_Assoc"/>
</dbReference>
<dbReference type="RefSeq" id="WP_200970995.1">
    <property type="nucleotide sequence ID" value="NZ_CP065592.1"/>
</dbReference>
<feature type="region of interest" description="Disordered" evidence="1">
    <location>
        <begin position="281"/>
        <end position="324"/>
    </location>
</feature>
<dbReference type="InterPro" id="IPR019060">
    <property type="entry name" value="DUF2382"/>
</dbReference>